<evidence type="ECO:0000313" key="3">
    <source>
        <dbReference type="WBParaSite" id="EVEC_0001372401-mRNA-1"/>
    </source>
</evidence>
<evidence type="ECO:0000313" key="1">
    <source>
        <dbReference type="EMBL" id="VDD98097.1"/>
    </source>
</evidence>
<keyword evidence="2" id="KW-1185">Reference proteome</keyword>
<reference evidence="3" key="1">
    <citation type="submission" date="2017-02" db="UniProtKB">
        <authorList>
            <consortium name="WormBaseParasite"/>
        </authorList>
    </citation>
    <scope>IDENTIFICATION</scope>
</reference>
<organism evidence="3">
    <name type="scientific">Enterobius vermicularis</name>
    <name type="common">Human pinworm</name>
    <dbReference type="NCBI Taxonomy" id="51028"/>
    <lineage>
        <taxon>Eukaryota</taxon>
        <taxon>Metazoa</taxon>
        <taxon>Ecdysozoa</taxon>
        <taxon>Nematoda</taxon>
        <taxon>Chromadorea</taxon>
        <taxon>Rhabditida</taxon>
        <taxon>Spirurina</taxon>
        <taxon>Oxyuridomorpha</taxon>
        <taxon>Oxyuroidea</taxon>
        <taxon>Oxyuridae</taxon>
        <taxon>Enterobius</taxon>
    </lineage>
</organism>
<protein>
    <submittedName>
        <fullName evidence="3">Secreted protein</fullName>
    </submittedName>
</protein>
<dbReference type="Proteomes" id="UP000274131">
    <property type="component" value="Unassembled WGS sequence"/>
</dbReference>
<dbReference type="EMBL" id="UXUI01017779">
    <property type="protein sequence ID" value="VDD98097.1"/>
    <property type="molecule type" value="Genomic_DNA"/>
</dbReference>
<gene>
    <name evidence="1" type="ORF">EVEC_LOCUS12848</name>
</gene>
<reference evidence="1 2" key="2">
    <citation type="submission" date="2018-10" db="EMBL/GenBank/DDBJ databases">
        <authorList>
            <consortium name="Pathogen Informatics"/>
        </authorList>
    </citation>
    <scope>NUCLEOTIDE SEQUENCE [LARGE SCALE GENOMIC DNA]</scope>
</reference>
<dbReference type="WBParaSite" id="EVEC_0001372401-mRNA-1">
    <property type="protein sequence ID" value="EVEC_0001372401-mRNA-1"/>
    <property type="gene ID" value="EVEC_0001372401"/>
</dbReference>
<evidence type="ECO:0000313" key="2">
    <source>
        <dbReference type="Proteomes" id="UP000274131"/>
    </source>
</evidence>
<accession>A0A0N4VRQ2</accession>
<sequence length="97" mass="11296">MYFIASFVLARRQHRDDEAWRRPMSGKRSEEDLVVVLKRLVLGESFAECTMGAQVPLLRCVFVDMEWIEHRTACFTFFIASQKLSIVKGDQEERAIV</sequence>
<dbReference type="AlphaFoldDB" id="A0A0N4VRQ2"/>
<proteinExistence type="predicted"/>
<name>A0A0N4VRQ2_ENTVE</name>